<dbReference type="Proteomes" id="UP000776252">
    <property type="component" value="Unassembled WGS sequence"/>
</dbReference>
<accession>A0ABS6BXK6</accession>
<name>A0ABS6BXK6_9CLOT</name>
<organism evidence="1 2">
    <name type="scientific">Clostridium frigoris</name>
    <dbReference type="NCBI Taxonomy" id="205327"/>
    <lineage>
        <taxon>Bacteria</taxon>
        <taxon>Bacillati</taxon>
        <taxon>Bacillota</taxon>
        <taxon>Clostridia</taxon>
        <taxon>Eubacteriales</taxon>
        <taxon>Clostridiaceae</taxon>
        <taxon>Clostridium</taxon>
    </lineage>
</organism>
<sequence length="118" mass="13568">MGLVLDNREDKSLAQLCSYLDLEVRKAANRNGNGFLEQVLSCSGVSSLIAEYGYYFDPYSFNRGYRNNNDSFNPELGMLKLCSEIKNNKEVLNEFLNEVFMRLHGIGVCQHSCRNFYF</sequence>
<evidence type="ECO:0000313" key="1">
    <source>
        <dbReference type="EMBL" id="MBU3161342.1"/>
    </source>
</evidence>
<gene>
    <name evidence="1" type="ORF">KPL37_16660</name>
</gene>
<comment type="caution">
    <text evidence="1">The sequence shown here is derived from an EMBL/GenBank/DDBJ whole genome shotgun (WGS) entry which is preliminary data.</text>
</comment>
<dbReference type="EMBL" id="JAHLDV010000059">
    <property type="protein sequence ID" value="MBU3161342.1"/>
    <property type="molecule type" value="Genomic_DNA"/>
</dbReference>
<protein>
    <submittedName>
        <fullName evidence="1">Uncharacterized protein</fullName>
    </submittedName>
</protein>
<reference evidence="1 2" key="1">
    <citation type="submission" date="2021-06" db="EMBL/GenBank/DDBJ databases">
        <title>Clostridia strains as spoilage organisms.</title>
        <authorList>
            <person name="Wambui J."/>
            <person name="Stephan R."/>
            <person name="Stevens M.J.A."/>
        </authorList>
    </citation>
    <scope>NUCLEOTIDE SEQUENCE [LARGE SCALE GENOMIC DNA]</scope>
    <source>
        <strain evidence="1 2">DSM 14204</strain>
    </source>
</reference>
<dbReference type="RefSeq" id="WP_216151157.1">
    <property type="nucleotide sequence ID" value="NZ_JAHLDV010000059.1"/>
</dbReference>
<proteinExistence type="predicted"/>
<evidence type="ECO:0000313" key="2">
    <source>
        <dbReference type="Proteomes" id="UP000776252"/>
    </source>
</evidence>
<keyword evidence="2" id="KW-1185">Reference proteome</keyword>